<name>A0A9P1EP27_CUSEU</name>
<protein>
    <submittedName>
        <fullName evidence="1">Uncharacterized protein</fullName>
    </submittedName>
</protein>
<reference evidence="1" key="1">
    <citation type="submission" date="2022-07" db="EMBL/GenBank/DDBJ databases">
        <authorList>
            <person name="Macas J."/>
            <person name="Novak P."/>
            <person name="Neumann P."/>
        </authorList>
    </citation>
    <scope>NUCLEOTIDE SEQUENCE</scope>
</reference>
<sequence>MAERISHDTQHTVTYAFPSSSASIMLEGFPVVDYASSILPPGDLARTTSQEFHSLLEGSIRSHIEGHAKTIRALHAANHSQARLQREADEARAALWASQKAFSELQSSRTQEYEEAAK</sequence>
<dbReference type="AlphaFoldDB" id="A0A9P1EP27"/>
<dbReference type="OrthoDB" id="10352662at2759"/>
<organism evidence="1 2">
    <name type="scientific">Cuscuta europaea</name>
    <name type="common">European dodder</name>
    <dbReference type="NCBI Taxonomy" id="41803"/>
    <lineage>
        <taxon>Eukaryota</taxon>
        <taxon>Viridiplantae</taxon>
        <taxon>Streptophyta</taxon>
        <taxon>Embryophyta</taxon>
        <taxon>Tracheophyta</taxon>
        <taxon>Spermatophyta</taxon>
        <taxon>Magnoliopsida</taxon>
        <taxon>eudicotyledons</taxon>
        <taxon>Gunneridae</taxon>
        <taxon>Pentapetalae</taxon>
        <taxon>asterids</taxon>
        <taxon>lamiids</taxon>
        <taxon>Solanales</taxon>
        <taxon>Convolvulaceae</taxon>
        <taxon>Cuscuteae</taxon>
        <taxon>Cuscuta</taxon>
        <taxon>Cuscuta subgen. Cuscuta</taxon>
    </lineage>
</organism>
<keyword evidence="2" id="KW-1185">Reference proteome</keyword>
<dbReference type="EMBL" id="CAMAPE010000080">
    <property type="protein sequence ID" value="CAH9119588.1"/>
    <property type="molecule type" value="Genomic_DNA"/>
</dbReference>
<proteinExistence type="predicted"/>
<gene>
    <name evidence="1" type="ORF">CEURO_LOCUS22368</name>
</gene>
<comment type="caution">
    <text evidence="1">The sequence shown here is derived from an EMBL/GenBank/DDBJ whole genome shotgun (WGS) entry which is preliminary data.</text>
</comment>
<evidence type="ECO:0000313" key="1">
    <source>
        <dbReference type="EMBL" id="CAH9119588.1"/>
    </source>
</evidence>
<dbReference type="Proteomes" id="UP001152484">
    <property type="component" value="Unassembled WGS sequence"/>
</dbReference>
<accession>A0A9P1EP27</accession>
<evidence type="ECO:0000313" key="2">
    <source>
        <dbReference type="Proteomes" id="UP001152484"/>
    </source>
</evidence>